<feature type="binding site" evidence="14">
    <location>
        <position position="219"/>
    </location>
    <ligand>
        <name>substrate</name>
    </ligand>
</feature>
<dbReference type="PANTHER" id="PTHR38011:SF7">
    <property type="entry name" value="2,5-DIAMINO-6-RIBOSYLAMINO-4(3H)-PYRIMIDINONE 5'-PHOSPHATE REDUCTASE"/>
    <property type="match status" value="1"/>
</dbReference>
<evidence type="ECO:0000256" key="13">
    <source>
        <dbReference type="PIRSR" id="PIRSR006769-1"/>
    </source>
</evidence>
<evidence type="ECO:0000313" key="17">
    <source>
        <dbReference type="EMBL" id="XBY46583.1"/>
    </source>
</evidence>
<comment type="similarity">
    <text evidence="4 12">In the N-terminal section; belongs to the cytidine and deoxycytidylate deaminase family.</text>
</comment>
<feature type="binding site" evidence="14">
    <location>
        <position position="215"/>
    </location>
    <ligand>
        <name>NADP(+)</name>
        <dbReference type="ChEBI" id="CHEBI:58349"/>
    </ligand>
</feature>
<dbReference type="InterPro" id="IPR002125">
    <property type="entry name" value="CMP_dCMP_dom"/>
</dbReference>
<name>A0AAU7XFJ0_9HYPH</name>
<evidence type="ECO:0000256" key="11">
    <source>
        <dbReference type="ARBA" id="ARBA00023268"/>
    </source>
</evidence>
<feature type="binding site" evidence="14">
    <location>
        <begin position="313"/>
        <end position="319"/>
    </location>
    <ligand>
        <name>NADP(+)</name>
        <dbReference type="ChEBI" id="CHEBI:58349"/>
    </ligand>
</feature>
<comment type="pathway">
    <text evidence="3 12">Cofactor biosynthesis; riboflavin biosynthesis; 5-amino-6-(D-ribitylamino)uracil from GTP: step 3/4.</text>
</comment>
<comment type="catalytic activity">
    <reaction evidence="12">
        <text>2,5-diamino-6-hydroxy-4-(5-phosphoribosylamino)-pyrimidine + H2O + H(+) = 5-amino-6-(5-phospho-D-ribosylamino)uracil + NH4(+)</text>
        <dbReference type="Rhea" id="RHEA:21868"/>
        <dbReference type="ChEBI" id="CHEBI:15377"/>
        <dbReference type="ChEBI" id="CHEBI:15378"/>
        <dbReference type="ChEBI" id="CHEBI:28938"/>
        <dbReference type="ChEBI" id="CHEBI:58453"/>
        <dbReference type="ChEBI" id="CHEBI:58614"/>
        <dbReference type="EC" id="3.5.4.26"/>
    </reaction>
</comment>
<dbReference type="Pfam" id="PF01872">
    <property type="entry name" value="RibD_C"/>
    <property type="match status" value="1"/>
</dbReference>
<evidence type="ECO:0000259" key="16">
    <source>
        <dbReference type="PROSITE" id="PS51747"/>
    </source>
</evidence>
<evidence type="ECO:0000256" key="7">
    <source>
        <dbReference type="ARBA" id="ARBA00022723"/>
    </source>
</evidence>
<keyword evidence="6 12" id="KW-0686">Riboflavin biosynthesis</keyword>
<feature type="binding site" evidence="14">
    <location>
        <position position="211"/>
    </location>
    <ligand>
        <name>NADP(+)</name>
        <dbReference type="ChEBI" id="CHEBI:58349"/>
    </ligand>
</feature>
<dbReference type="InterPro" id="IPR016192">
    <property type="entry name" value="APOBEC/CMP_deaminase_Zn-bd"/>
</dbReference>
<evidence type="ECO:0000256" key="5">
    <source>
        <dbReference type="ARBA" id="ARBA00007417"/>
    </source>
</evidence>
<evidence type="ECO:0000256" key="10">
    <source>
        <dbReference type="ARBA" id="ARBA00023002"/>
    </source>
</evidence>
<evidence type="ECO:0000256" key="14">
    <source>
        <dbReference type="PIRSR" id="PIRSR006769-2"/>
    </source>
</evidence>
<dbReference type="InterPro" id="IPR004794">
    <property type="entry name" value="Eubact_RibD"/>
</dbReference>
<keyword evidence="11" id="KW-0511">Multifunctional enzyme</keyword>
<gene>
    <name evidence="17" type="primary">ribD</name>
    <name evidence="17" type="ORF">ABS361_10435</name>
</gene>
<accession>A0AAU7XFJ0</accession>
<evidence type="ECO:0000256" key="3">
    <source>
        <dbReference type="ARBA" id="ARBA00004910"/>
    </source>
</evidence>
<feature type="domain" description="CMP/dCMP-type deaminase" evidence="16">
    <location>
        <begin position="12"/>
        <end position="138"/>
    </location>
</feature>
<feature type="binding site" evidence="14">
    <location>
        <position position="169"/>
    </location>
    <ligand>
        <name>NADP(+)</name>
        <dbReference type="ChEBI" id="CHEBI:58349"/>
    </ligand>
</feature>
<evidence type="ECO:0000256" key="8">
    <source>
        <dbReference type="ARBA" id="ARBA00022833"/>
    </source>
</evidence>
<feature type="binding site" evidence="14">
    <location>
        <position position="311"/>
    </location>
    <ligand>
        <name>substrate</name>
    </ligand>
</feature>
<dbReference type="PANTHER" id="PTHR38011">
    <property type="entry name" value="DIHYDROFOLATE REDUCTASE FAMILY PROTEIN (AFU_ORTHOLOGUE AFUA_8G06820)"/>
    <property type="match status" value="1"/>
</dbReference>
<evidence type="ECO:0000256" key="9">
    <source>
        <dbReference type="ARBA" id="ARBA00022857"/>
    </source>
</evidence>
<dbReference type="RefSeq" id="WP_407051676.1">
    <property type="nucleotide sequence ID" value="NZ_CP158568.1"/>
</dbReference>
<keyword evidence="9 12" id="KW-0521">NADP</keyword>
<sequence length="381" mass="40365">MTAPDSAPDLAALDARFMDATVRFARRHLGLAWPNPSVGALIVRFEPEGPRVVGRGVTARGGRPHAERQAIAAAGELARGATLYVTLEPCAHHGKTPPCAEAVVEAGIARVVTAMEDPDSRVAGKGHAYLRRHGVEVVLGVGRAEAERGMAGFLTRMRRGRPRVTLKLAVSADGMIGKDGVPNFAVSCEAARGLVHVMRAEADAIAVGGATAAIDDPMLDVRLPGMADTSPVRVVFDTRGRLALESRLVQSARQVPVVWVTTTGAGRTRIEQMHAAGVDPLLVPTAPDGHLDLIQALNSLSWKGIGSLLVEGGAVFGEALMARDLVDEISILRSPVVVGARGVPAPAGLRPVLEGRDDRFTLESRRAIGTDEHIRYRRLGR</sequence>
<dbReference type="Gene3D" id="3.40.430.10">
    <property type="entry name" value="Dihydrofolate Reductase, subunit A"/>
    <property type="match status" value="1"/>
</dbReference>
<dbReference type="InterPro" id="IPR050765">
    <property type="entry name" value="Riboflavin_Biosynth_HTPR"/>
</dbReference>
<comment type="cofactor">
    <cofactor evidence="12 15">
        <name>Zn(2+)</name>
        <dbReference type="ChEBI" id="CHEBI:29105"/>
    </cofactor>
    <text evidence="12 15">Binds 1 zinc ion.</text>
</comment>
<keyword evidence="8 12" id="KW-0862">Zinc</keyword>
<feature type="binding site" evidence="14">
    <location>
        <position position="238"/>
    </location>
    <ligand>
        <name>NADP(+)</name>
        <dbReference type="ChEBI" id="CHEBI:58349"/>
    </ligand>
</feature>
<protein>
    <recommendedName>
        <fullName evidence="12">Riboflavin biosynthesis protein RibD</fullName>
    </recommendedName>
    <domain>
        <recommendedName>
            <fullName evidence="12">Diaminohydroxyphosphoribosylaminopyrimidine deaminase</fullName>
            <shortName evidence="12">DRAP deaminase</shortName>
            <ecNumber evidence="12">3.5.4.26</ecNumber>
        </recommendedName>
        <alternativeName>
            <fullName evidence="12">Riboflavin-specific deaminase</fullName>
        </alternativeName>
    </domain>
    <domain>
        <recommendedName>
            <fullName evidence="12">5-amino-6-(5-phosphoribosylamino)uracil reductase</fullName>
            <ecNumber evidence="12">1.1.1.193</ecNumber>
        </recommendedName>
        <alternativeName>
            <fullName evidence="12">HTP reductase</fullName>
        </alternativeName>
    </domain>
</protein>
<feature type="binding site" evidence="14">
    <location>
        <position position="199"/>
    </location>
    <ligand>
        <name>NADP(+)</name>
        <dbReference type="ChEBI" id="CHEBI:58349"/>
    </ligand>
</feature>
<dbReference type="Gene3D" id="3.40.140.10">
    <property type="entry name" value="Cytidine Deaminase, domain 2"/>
    <property type="match status" value="1"/>
</dbReference>
<keyword evidence="10 12" id="KW-0560">Oxidoreductase</keyword>
<dbReference type="GO" id="GO:0008270">
    <property type="term" value="F:zinc ion binding"/>
    <property type="evidence" value="ECO:0007669"/>
    <property type="project" value="InterPro"/>
</dbReference>
<organism evidence="17">
    <name type="scientific">Methyloraptor flagellatus</name>
    <dbReference type="NCBI Taxonomy" id="3162530"/>
    <lineage>
        <taxon>Bacteria</taxon>
        <taxon>Pseudomonadati</taxon>
        <taxon>Pseudomonadota</taxon>
        <taxon>Alphaproteobacteria</taxon>
        <taxon>Hyphomicrobiales</taxon>
        <taxon>Ancalomicrobiaceae</taxon>
        <taxon>Methyloraptor</taxon>
    </lineage>
</organism>
<dbReference type="CDD" id="cd01284">
    <property type="entry name" value="Riboflavin_deaminase-reductase"/>
    <property type="match status" value="1"/>
</dbReference>
<evidence type="ECO:0000256" key="12">
    <source>
        <dbReference type="PIRNR" id="PIRNR006769"/>
    </source>
</evidence>
<dbReference type="GO" id="GO:0008703">
    <property type="term" value="F:5-amino-6-(5-phosphoribosylamino)uracil reductase activity"/>
    <property type="evidence" value="ECO:0007669"/>
    <property type="project" value="UniProtKB-EC"/>
</dbReference>
<dbReference type="NCBIfam" id="TIGR00326">
    <property type="entry name" value="eubact_ribD"/>
    <property type="match status" value="1"/>
</dbReference>
<dbReference type="EC" id="1.1.1.193" evidence="12"/>
<feature type="binding site" evidence="15">
    <location>
        <position position="90"/>
    </location>
    <ligand>
        <name>Zn(2+)</name>
        <dbReference type="ChEBI" id="CHEBI:29105"/>
        <note>catalytic</note>
    </ligand>
</feature>
<evidence type="ECO:0000256" key="1">
    <source>
        <dbReference type="ARBA" id="ARBA00002151"/>
    </source>
</evidence>
<feature type="active site" description="Proton donor" evidence="13">
    <location>
        <position position="67"/>
    </location>
</feature>
<dbReference type="SUPFAM" id="SSF53597">
    <property type="entry name" value="Dihydrofolate reductase-like"/>
    <property type="match status" value="1"/>
</dbReference>
<dbReference type="PIRSF" id="PIRSF006769">
    <property type="entry name" value="RibD"/>
    <property type="match status" value="1"/>
</dbReference>
<dbReference type="InterPro" id="IPR002734">
    <property type="entry name" value="RibDG_C"/>
</dbReference>
<evidence type="ECO:0000256" key="15">
    <source>
        <dbReference type="PIRSR" id="PIRSR006769-3"/>
    </source>
</evidence>
<feature type="binding site" evidence="14">
    <location>
        <position position="222"/>
    </location>
    <ligand>
        <name>substrate</name>
    </ligand>
</feature>
<keyword evidence="12 17" id="KW-0378">Hydrolase</keyword>
<dbReference type="InterPro" id="IPR016193">
    <property type="entry name" value="Cytidine_deaminase-like"/>
</dbReference>
<proteinExistence type="inferred from homology"/>
<feature type="binding site" evidence="15">
    <location>
        <position position="65"/>
    </location>
    <ligand>
        <name>Zn(2+)</name>
        <dbReference type="ChEBI" id="CHEBI:29105"/>
        <note>catalytic</note>
    </ligand>
</feature>
<reference evidence="17" key="1">
    <citation type="submission" date="2024-06" db="EMBL/GenBank/DDBJ databases">
        <title>Methylostella associata gen. nov., sp. nov., a novel Ancalomicrobiaceae-affiliated facultatively methylotrophic bacteria that feed on methanotrophs of the genus Methylococcus.</title>
        <authorList>
            <person name="Saltykova V."/>
            <person name="Danilova O.V."/>
            <person name="Oshkin I.Y."/>
            <person name="Belova S.E."/>
            <person name="Pimenov N.V."/>
            <person name="Dedysh S.N."/>
        </authorList>
    </citation>
    <scope>NUCLEOTIDE SEQUENCE</scope>
    <source>
        <strain evidence="17">S20</strain>
    </source>
</reference>
<dbReference type="AlphaFoldDB" id="A0AAU7XFJ0"/>
<comment type="function">
    <text evidence="1 12">Converts 2,5-diamino-6-(ribosylamino)-4(3h)-pyrimidinone 5'-phosphate into 5-amino-6-(ribosylamino)-2,4(1h,3h)-pyrimidinedione 5'-phosphate.</text>
</comment>
<dbReference type="SUPFAM" id="SSF53927">
    <property type="entry name" value="Cytidine deaminase-like"/>
    <property type="match status" value="1"/>
</dbReference>
<evidence type="ECO:0000256" key="2">
    <source>
        <dbReference type="ARBA" id="ARBA00004882"/>
    </source>
</evidence>
<keyword evidence="7 12" id="KW-0479">Metal-binding</keyword>
<dbReference type="PROSITE" id="PS51747">
    <property type="entry name" value="CYT_DCMP_DEAMINASES_2"/>
    <property type="match status" value="1"/>
</dbReference>
<dbReference type="InterPro" id="IPR024072">
    <property type="entry name" value="DHFR-like_dom_sf"/>
</dbReference>
<evidence type="ECO:0000256" key="4">
    <source>
        <dbReference type="ARBA" id="ARBA00005259"/>
    </source>
</evidence>
<feature type="binding site" evidence="15">
    <location>
        <position position="99"/>
    </location>
    <ligand>
        <name>Zn(2+)</name>
        <dbReference type="ChEBI" id="CHEBI:29105"/>
        <note>catalytic</note>
    </ligand>
</feature>
<comment type="pathway">
    <text evidence="2 12">Cofactor biosynthesis; riboflavin biosynthesis; 5-amino-6-(D-ribitylamino)uracil from GTP: step 2/4.</text>
</comment>
<dbReference type="PROSITE" id="PS00903">
    <property type="entry name" value="CYT_DCMP_DEAMINASES_1"/>
    <property type="match status" value="1"/>
</dbReference>
<comment type="similarity">
    <text evidence="5 12">In the C-terminal section; belongs to the HTP reductase family.</text>
</comment>
<dbReference type="Pfam" id="PF00383">
    <property type="entry name" value="dCMP_cyt_deam_1"/>
    <property type="match status" value="1"/>
</dbReference>
<comment type="catalytic activity">
    <reaction evidence="12">
        <text>5-amino-6-(5-phospho-D-ribitylamino)uracil + NADP(+) = 5-amino-6-(5-phospho-D-ribosylamino)uracil + NADPH + H(+)</text>
        <dbReference type="Rhea" id="RHEA:17845"/>
        <dbReference type="ChEBI" id="CHEBI:15378"/>
        <dbReference type="ChEBI" id="CHEBI:57783"/>
        <dbReference type="ChEBI" id="CHEBI:58349"/>
        <dbReference type="ChEBI" id="CHEBI:58421"/>
        <dbReference type="ChEBI" id="CHEBI:58453"/>
        <dbReference type="EC" id="1.1.1.193"/>
    </reaction>
</comment>
<dbReference type="KEGG" id="mflg:ABS361_10435"/>
<dbReference type="EMBL" id="CP158568">
    <property type="protein sequence ID" value="XBY46583.1"/>
    <property type="molecule type" value="Genomic_DNA"/>
</dbReference>
<dbReference type="GO" id="GO:0009231">
    <property type="term" value="P:riboflavin biosynthetic process"/>
    <property type="evidence" value="ECO:0007669"/>
    <property type="project" value="UniProtKB-KW"/>
</dbReference>
<dbReference type="EC" id="3.5.4.26" evidence="12"/>
<evidence type="ECO:0000256" key="6">
    <source>
        <dbReference type="ARBA" id="ARBA00022619"/>
    </source>
</evidence>
<dbReference type="GO" id="GO:0008835">
    <property type="term" value="F:diaminohydroxyphosphoribosylaminopyrimidine deaminase activity"/>
    <property type="evidence" value="ECO:0007669"/>
    <property type="project" value="UniProtKB-EC"/>
</dbReference>